<dbReference type="Gene3D" id="4.10.240.10">
    <property type="entry name" value="Zn(2)-C6 fungal-type DNA-binding domain"/>
    <property type="match status" value="1"/>
</dbReference>
<dbReference type="Proteomes" id="UP000800094">
    <property type="component" value="Unassembled WGS sequence"/>
</dbReference>
<feature type="compositionally biased region" description="Polar residues" evidence="6">
    <location>
        <begin position="169"/>
        <end position="180"/>
    </location>
</feature>
<dbReference type="GO" id="GO:0003677">
    <property type="term" value="F:DNA binding"/>
    <property type="evidence" value="ECO:0007669"/>
    <property type="project" value="UniProtKB-KW"/>
</dbReference>
<evidence type="ECO:0000256" key="6">
    <source>
        <dbReference type="SAM" id="MobiDB-lite"/>
    </source>
</evidence>
<dbReference type="OrthoDB" id="2328572at2759"/>
<keyword evidence="9" id="KW-1185">Reference proteome</keyword>
<dbReference type="GO" id="GO:0008270">
    <property type="term" value="F:zinc ion binding"/>
    <property type="evidence" value="ECO:0007669"/>
    <property type="project" value="InterPro"/>
</dbReference>
<evidence type="ECO:0000256" key="3">
    <source>
        <dbReference type="ARBA" id="ARBA00023125"/>
    </source>
</evidence>
<dbReference type="CDD" id="cd00067">
    <property type="entry name" value="GAL4"/>
    <property type="match status" value="1"/>
</dbReference>
<evidence type="ECO:0000256" key="5">
    <source>
        <dbReference type="ARBA" id="ARBA00023242"/>
    </source>
</evidence>
<evidence type="ECO:0000256" key="4">
    <source>
        <dbReference type="ARBA" id="ARBA00023163"/>
    </source>
</evidence>
<dbReference type="AlphaFoldDB" id="A0A6A6I9A3"/>
<dbReference type="GO" id="GO:0000981">
    <property type="term" value="F:DNA-binding transcription factor activity, RNA polymerase II-specific"/>
    <property type="evidence" value="ECO:0007669"/>
    <property type="project" value="InterPro"/>
</dbReference>
<dbReference type="SUPFAM" id="SSF57701">
    <property type="entry name" value="Zn2/Cys6 DNA-binding domain"/>
    <property type="match status" value="1"/>
</dbReference>
<dbReference type="GeneID" id="54589043"/>
<name>A0A6A6I9A3_9PLEO</name>
<dbReference type="InterPro" id="IPR001138">
    <property type="entry name" value="Zn2Cys6_DnaBD"/>
</dbReference>
<accession>A0A6A6I9A3</accession>
<protein>
    <recommendedName>
        <fullName evidence="7">Zn(2)-C6 fungal-type domain-containing protein</fullName>
    </recommendedName>
</protein>
<evidence type="ECO:0000313" key="9">
    <source>
        <dbReference type="Proteomes" id="UP000800094"/>
    </source>
</evidence>
<keyword evidence="1" id="KW-0479">Metal-binding</keyword>
<feature type="domain" description="Zn(2)-C6 fungal-type" evidence="7">
    <location>
        <begin position="22"/>
        <end position="52"/>
    </location>
</feature>
<keyword evidence="5" id="KW-0539">Nucleus</keyword>
<feature type="region of interest" description="Disordered" evidence="6">
    <location>
        <begin position="162"/>
        <end position="185"/>
    </location>
</feature>
<reference evidence="8" key="1">
    <citation type="journal article" date="2020" name="Stud. Mycol.">
        <title>101 Dothideomycetes genomes: a test case for predicting lifestyles and emergence of pathogens.</title>
        <authorList>
            <person name="Haridas S."/>
            <person name="Albert R."/>
            <person name="Binder M."/>
            <person name="Bloem J."/>
            <person name="Labutti K."/>
            <person name="Salamov A."/>
            <person name="Andreopoulos B."/>
            <person name="Baker S."/>
            <person name="Barry K."/>
            <person name="Bills G."/>
            <person name="Bluhm B."/>
            <person name="Cannon C."/>
            <person name="Castanera R."/>
            <person name="Culley D."/>
            <person name="Daum C."/>
            <person name="Ezra D."/>
            <person name="Gonzalez J."/>
            <person name="Henrissat B."/>
            <person name="Kuo A."/>
            <person name="Liang C."/>
            <person name="Lipzen A."/>
            <person name="Lutzoni F."/>
            <person name="Magnuson J."/>
            <person name="Mondo S."/>
            <person name="Nolan M."/>
            <person name="Ohm R."/>
            <person name="Pangilinan J."/>
            <person name="Park H.-J."/>
            <person name="Ramirez L."/>
            <person name="Alfaro M."/>
            <person name="Sun H."/>
            <person name="Tritt A."/>
            <person name="Yoshinaga Y."/>
            <person name="Zwiers L.-H."/>
            <person name="Turgeon B."/>
            <person name="Goodwin S."/>
            <person name="Spatafora J."/>
            <person name="Crous P."/>
            <person name="Grigoriev I."/>
        </authorList>
    </citation>
    <scope>NUCLEOTIDE SEQUENCE</scope>
    <source>
        <strain evidence="8">CBS 122368</strain>
    </source>
</reference>
<proteinExistence type="predicted"/>
<dbReference type="InterPro" id="IPR050675">
    <property type="entry name" value="OAF3"/>
</dbReference>
<keyword evidence="3" id="KW-0238">DNA-binding</keyword>
<evidence type="ECO:0000313" key="8">
    <source>
        <dbReference type="EMBL" id="KAF2246837.1"/>
    </source>
</evidence>
<dbReference type="PANTHER" id="PTHR31069:SF31">
    <property type="entry name" value="MONODICTYPHENONE CLUSTER TRANSCRIPTION FACTOR-RELATED"/>
    <property type="match status" value="1"/>
</dbReference>
<feature type="region of interest" description="Disordered" evidence="6">
    <location>
        <begin position="61"/>
        <end position="129"/>
    </location>
</feature>
<dbReference type="InterPro" id="IPR036864">
    <property type="entry name" value="Zn2-C6_fun-type_DNA-bd_sf"/>
</dbReference>
<evidence type="ECO:0000256" key="2">
    <source>
        <dbReference type="ARBA" id="ARBA00023015"/>
    </source>
</evidence>
<organism evidence="8 9">
    <name type="scientific">Trematosphaeria pertusa</name>
    <dbReference type="NCBI Taxonomy" id="390896"/>
    <lineage>
        <taxon>Eukaryota</taxon>
        <taxon>Fungi</taxon>
        <taxon>Dikarya</taxon>
        <taxon>Ascomycota</taxon>
        <taxon>Pezizomycotina</taxon>
        <taxon>Dothideomycetes</taxon>
        <taxon>Pleosporomycetidae</taxon>
        <taxon>Pleosporales</taxon>
        <taxon>Massarineae</taxon>
        <taxon>Trematosphaeriaceae</taxon>
        <taxon>Trematosphaeria</taxon>
    </lineage>
</organism>
<evidence type="ECO:0000256" key="1">
    <source>
        <dbReference type="ARBA" id="ARBA00022723"/>
    </source>
</evidence>
<dbReference type="Pfam" id="PF00172">
    <property type="entry name" value="Zn_clus"/>
    <property type="match status" value="1"/>
</dbReference>
<sequence>MPASEQVSRSSYQPKPPRLRAACNQCNTAKVKCSGERSGCGRCTSIHVECVYAESRVGKVQGVRTKRKKTQEDPPGPDDTTRSRSNSVQVQDEDAAEAHETITVSASDLPSPQPHVPGPRDQTLPGWTPDGWNWNEALLSLETPVGMFADVSDTLQSISRVTSGIGDTEPSSTTSISAGESNLPPLDLDRIGNVATAASPNTTLPTPLSQISAPLLPTSLLSAPAGTAPLPSVEPSLTELPRLKTNLDGKCVMALTNIIITMEQYLLSELKVLDLVINTVRSVTNEMRKVLQCQQESRCDRCILLFLTIMYQVITLLEAGANSIFEAEASDHEGSGGMSVDFTPKFGFGAFSINAEEQRSLKLHVIRKECQNAGEMLAQIVALAKLGPMGSPPATPEQVEERAKCFNVVQRRLKDLSDKACSIN</sequence>
<dbReference type="EMBL" id="ML987198">
    <property type="protein sequence ID" value="KAF2246837.1"/>
    <property type="molecule type" value="Genomic_DNA"/>
</dbReference>
<dbReference type="PROSITE" id="PS50048">
    <property type="entry name" value="ZN2_CY6_FUNGAL_2"/>
    <property type="match status" value="1"/>
</dbReference>
<gene>
    <name evidence="8" type="ORF">BU26DRAFT_607012</name>
</gene>
<keyword evidence="2" id="KW-0805">Transcription regulation</keyword>
<evidence type="ECO:0000259" key="7">
    <source>
        <dbReference type="PROSITE" id="PS50048"/>
    </source>
</evidence>
<dbReference type="SMART" id="SM00066">
    <property type="entry name" value="GAL4"/>
    <property type="match status" value="1"/>
</dbReference>
<keyword evidence="4" id="KW-0804">Transcription</keyword>
<dbReference type="PANTHER" id="PTHR31069">
    <property type="entry name" value="OLEATE-ACTIVATED TRANSCRIPTION FACTOR 1-RELATED"/>
    <property type="match status" value="1"/>
</dbReference>
<dbReference type="RefSeq" id="XP_033681841.1">
    <property type="nucleotide sequence ID" value="XM_033835713.1"/>
</dbReference>